<reference evidence="2 3" key="1">
    <citation type="submission" date="2022-08" db="EMBL/GenBank/DDBJ databases">
        <title>Reclassification of Massilia species as members of the genera Telluria, Duganella, Pseudoduganella, Mokoshia gen. nov. and Zemynaea gen. nov. using orthogonal and non-orthogonal genome-based approaches.</title>
        <authorList>
            <person name="Bowman J.P."/>
        </authorList>
    </citation>
    <scope>NUCLEOTIDE SEQUENCE [LARGE SCALE GENOMIC DNA]</scope>
    <source>
        <strain evidence="2 3">JCM 31605</strain>
    </source>
</reference>
<feature type="chain" id="PRO_5046035088" evidence="1">
    <location>
        <begin position="22"/>
        <end position="186"/>
    </location>
</feature>
<evidence type="ECO:0000256" key="1">
    <source>
        <dbReference type="SAM" id="SignalP"/>
    </source>
</evidence>
<evidence type="ECO:0000313" key="3">
    <source>
        <dbReference type="Proteomes" id="UP001206126"/>
    </source>
</evidence>
<protein>
    <submittedName>
        <fullName evidence="2">Uncharacterized protein</fullName>
    </submittedName>
</protein>
<keyword evidence="1" id="KW-0732">Signal</keyword>
<keyword evidence="3" id="KW-1185">Reference proteome</keyword>
<dbReference type="Proteomes" id="UP001206126">
    <property type="component" value="Unassembled WGS sequence"/>
</dbReference>
<proteinExistence type="predicted"/>
<name>A0ABT2DFF4_9BURK</name>
<organism evidence="2 3">
    <name type="scientific">Massilia agilis</name>
    <dbReference type="NCBI Taxonomy" id="1811226"/>
    <lineage>
        <taxon>Bacteria</taxon>
        <taxon>Pseudomonadati</taxon>
        <taxon>Pseudomonadota</taxon>
        <taxon>Betaproteobacteria</taxon>
        <taxon>Burkholderiales</taxon>
        <taxon>Oxalobacteraceae</taxon>
        <taxon>Telluria group</taxon>
        <taxon>Massilia</taxon>
    </lineage>
</organism>
<gene>
    <name evidence="2" type="ORF">NX774_19120</name>
</gene>
<dbReference type="EMBL" id="JANUHB010000005">
    <property type="protein sequence ID" value="MCS0810040.1"/>
    <property type="molecule type" value="Genomic_DNA"/>
</dbReference>
<accession>A0ABT2DFF4</accession>
<comment type="caution">
    <text evidence="2">The sequence shown here is derived from an EMBL/GenBank/DDBJ whole genome shotgun (WGS) entry which is preliminary data.</text>
</comment>
<feature type="signal peptide" evidence="1">
    <location>
        <begin position="1"/>
        <end position="21"/>
    </location>
</feature>
<evidence type="ECO:0000313" key="2">
    <source>
        <dbReference type="EMBL" id="MCS0810040.1"/>
    </source>
</evidence>
<dbReference type="RefSeq" id="WP_258823869.1">
    <property type="nucleotide sequence ID" value="NZ_JANUHB010000005.1"/>
</dbReference>
<sequence length="186" mass="19907">MPAYPKFVLIFLLVLSVQASAESLRTSPPVSSYTVTDGKPCEVLSQDTETGDSTTRCPGVDGFTVLVLDSDDRASITLINPAGKELPLNLWEVAVPGFSTLGKQIEWRRGINNGRHTPIGMIVRVDTVDQSDVAHPRPISFLLAARITGATACITAKIPIEQRASHTLARATADSPDATCLPPLTQ</sequence>